<dbReference type="InterPro" id="IPR011009">
    <property type="entry name" value="Kinase-like_dom_sf"/>
</dbReference>
<feature type="domain" description="Protein kinase" evidence="7">
    <location>
        <begin position="28"/>
        <end position="251"/>
    </location>
</feature>
<keyword evidence="4" id="KW-0547">Nucleotide-binding</keyword>
<evidence type="ECO:0000256" key="1">
    <source>
        <dbReference type="ARBA" id="ARBA00012425"/>
    </source>
</evidence>
<dbReference type="Pfam" id="PF00069">
    <property type="entry name" value="Pkinase"/>
    <property type="match status" value="1"/>
</dbReference>
<dbReference type="GO" id="GO:0000307">
    <property type="term" value="C:cyclin-dependent protein kinase holoenzyme complex"/>
    <property type="evidence" value="ECO:0007669"/>
    <property type="project" value="TreeGrafter"/>
</dbReference>
<protein>
    <recommendedName>
        <fullName evidence="1">cyclin-dependent kinase</fullName>
        <ecNumber evidence="1">2.7.11.22</ecNumber>
    </recommendedName>
</protein>
<dbReference type="InParanoid" id="A0A6P6XKL9"/>
<dbReference type="OrthoDB" id="28397at2759"/>
<dbReference type="GO" id="GO:0030332">
    <property type="term" value="F:cyclin binding"/>
    <property type="evidence" value="ECO:0007669"/>
    <property type="project" value="TreeGrafter"/>
</dbReference>
<dbReference type="InterPro" id="IPR000719">
    <property type="entry name" value="Prot_kinase_dom"/>
</dbReference>
<dbReference type="Proteomes" id="UP000515146">
    <property type="component" value="Unplaced"/>
</dbReference>
<keyword evidence="6" id="KW-0067">ATP-binding</keyword>
<dbReference type="SUPFAM" id="SSF56112">
    <property type="entry name" value="Protein kinase-like (PK-like)"/>
    <property type="match status" value="1"/>
</dbReference>
<dbReference type="Gene3D" id="1.10.510.10">
    <property type="entry name" value="Transferase(Phosphotransferase) domain 1"/>
    <property type="match status" value="1"/>
</dbReference>
<keyword evidence="5" id="KW-0418">Kinase</keyword>
<dbReference type="GO" id="GO:0005737">
    <property type="term" value="C:cytoplasm"/>
    <property type="evidence" value="ECO:0007669"/>
    <property type="project" value="TreeGrafter"/>
</dbReference>
<evidence type="ECO:0000259" key="7">
    <source>
        <dbReference type="PROSITE" id="PS50011"/>
    </source>
</evidence>
<reference evidence="9" key="1">
    <citation type="submission" date="2025-08" db="UniProtKB">
        <authorList>
            <consortium name="RefSeq"/>
        </authorList>
    </citation>
    <scope>IDENTIFICATION</scope>
    <source>
        <strain evidence="9">Airmid</strain>
    </source>
</reference>
<evidence type="ECO:0000256" key="4">
    <source>
        <dbReference type="ARBA" id="ARBA00022741"/>
    </source>
</evidence>
<dbReference type="OMA" id="VIDNDWG"/>
<organism evidence="8 9">
    <name type="scientific">Dermatophagoides pteronyssinus</name>
    <name type="common">European house dust mite</name>
    <dbReference type="NCBI Taxonomy" id="6956"/>
    <lineage>
        <taxon>Eukaryota</taxon>
        <taxon>Metazoa</taxon>
        <taxon>Ecdysozoa</taxon>
        <taxon>Arthropoda</taxon>
        <taxon>Chelicerata</taxon>
        <taxon>Arachnida</taxon>
        <taxon>Acari</taxon>
        <taxon>Acariformes</taxon>
        <taxon>Sarcoptiformes</taxon>
        <taxon>Astigmata</taxon>
        <taxon>Psoroptidia</taxon>
        <taxon>Analgoidea</taxon>
        <taxon>Pyroglyphidae</taxon>
        <taxon>Dermatophagoidinae</taxon>
        <taxon>Dermatophagoides</taxon>
    </lineage>
</organism>
<evidence type="ECO:0000256" key="2">
    <source>
        <dbReference type="ARBA" id="ARBA00022527"/>
    </source>
</evidence>
<evidence type="ECO:0000313" key="9">
    <source>
        <dbReference type="RefSeq" id="XP_027193942.1"/>
    </source>
</evidence>
<keyword evidence="8" id="KW-1185">Reference proteome</keyword>
<dbReference type="GO" id="GO:0004693">
    <property type="term" value="F:cyclin-dependent protein serine/threonine kinase activity"/>
    <property type="evidence" value="ECO:0007669"/>
    <property type="project" value="UniProtKB-EC"/>
</dbReference>
<dbReference type="GO" id="GO:0010389">
    <property type="term" value="P:regulation of G2/M transition of mitotic cell cycle"/>
    <property type="evidence" value="ECO:0007669"/>
    <property type="project" value="TreeGrafter"/>
</dbReference>
<dbReference type="Gene3D" id="1.10.8.50">
    <property type="match status" value="1"/>
</dbReference>
<dbReference type="GO" id="GO:0010468">
    <property type="term" value="P:regulation of gene expression"/>
    <property type="evidence" value="ECO:0007669"/>
    <property type="project" value="TreeGrafter"/>
</dbReference>
<name>A0A6P6XKL9_DERPT</name>
<keyword evidence="2" id="KW-0723">Serine/threonine-protein kinase</keyword>
<dbReference type="GO" id="GO:0005524">
    <property type="term" value="F:ATP binding"/>
    <property type="evidence" value="ECO:0007669"/>
    <property type="project" value="UniProtKB-KW"/>
</dbReference>
<evidence type="ECO:0000256" key="6">
    <source>
        <dbReference type="ARBA" id="ARBA00022840"/>
    </source>
</evidence>
<sequence length="251" mass="28819">MANKDLITEEFKYILRILNTNVDGTKKVDVALTAIKGTYGIVYRVWLEHNPTEEKAIKVFIPEILEESEGIPPTTLREINAIKSINHPNIMALDEVVIDNDWGSSNNMYLIMELCKGTFRDRMNELINVYLNSGKCKIIAWQILNAVAVCHSRGIVHRDLKPANVLWGKNDELKIADFGLARFVRNRLLSESHTIPQTGEVQTMWYRAPEVLLGDEKYGMLIDDWSVGCIIAEMFRFRMSSKYQTKTFFTD</sequence>
<evidence type="ECO:0000256" key="3">
    <source>
        <dbReference type="ARBA" id="ARBA00022679"/>
    </source>
</evidence>
<evidence type="ECO:0000256" key="5">
    <source>
        <dbReference type="ARBA" id="ARBA00022777"/>
    </source>
</evidence>
<gene>
    <name evidence="9" type="primary">LOC113788676</name>
</gene>
<dbReference type="GO" id="GO:0000082">
    <property type="term" value="P:G1/S transition of mitotic cell cycle"/>
    <property type="evidence" value="ECO:0007669"/>
    <property type="project" value="TreeGrafter"/>
</dbReference>
<dbReference type="GO" id="GO:0005634">
    <property type="term" value="C:nucleus"/>
    <property type="evidence" value="ECO:0007669"/>
    <property type="project" value="TreeGrafter"/>
</dbReference>
<dbReference type="GO" id="GO:0007165">
    <property type="term" value="P:signal transduction"/>
    <property type="evidence" value="ECO:0007669"/>
    <property type="project" value="TreeGrafter"/>
</dbReference>
<dbReference type="PANTHER" id="PTHR24056:SF254">
    <property type="entry name" value="CYCLIN-DEPENDENT KINASE 2"/>
    <property type="match status" value="1"/>
</dbReference>
<dbReference type="Gene3D" id="3.30.200.20">
    <property type="entry name" value="Phosphorylase Kinase, domain 1"/>
    <property type="match status" value="1"/>
</dbReference>
<evidence type="ECO:0000313" key="8">
    <source>
        <dbReference type="Proteomes" id="UP000515146"/>
    </source>
</evidence>
<dbReference type="RefSeq" id="XP_027193942.1">
    <property type="nucleotide sequence ID" value="XM_027338141.1"/>
</dbReference>
<dbReference type="InterPro" id="IPR050108">
    <property type="entry name" value="CDK"/>
</dbReference>
<dbReference type="EC" id="2.7.11.22" evidence="1"/>
<keyword evidence="3" id="KW-0808">Transferase</keyword>
<dbReference type="SMART" id="SM00220">
    <property type="entry name" value="S_TKc"/>
    <property type="match status" value="1"/>
</dbReference>
<proteinExistence type="predicted"/>
<dbReference type="PANTHER" id="PTHR24056">
    <property type="entry name" value="CELL DIVISION PROTEIN KINASE"/>
    <property type="match status" value="1"/>
</dbReference>
<dbReference type="KEGG" id="dpte:113788676"/>
<dbReference type="AlphaFoldDB" id="A0A6P6XKL9"/>
<dbReference type="PROSITE" id="PS50011">
    <property type="entry name" value="PROTEIN_KINASE_DOM"/>
    <property type="match status" value="1"/>
</dbReference>
<accession>A0A6P6XKL9</accession>